<dbReference type="AlphaFoldDB" id="A0A6A5K9W0"/>
<evidence type="ECO:0000313" key="1">
    <source>
        <dbReference type="EMBL" id="KAF1832766.1"/>
    </source>
</evidence>
<sequence>MTSSPLLLPEDTIERLKFRDAALVGAEKDGARKSTTSRSVSTASSASIPVRYISVPTQFESVNTYEFVGLTKQKAQELFKRRHSKEQELKISIDFQDWIIRYIVRACRDGPGVRQEIQDAILREEHATIRGVQSLSAWLREIFETGFIALVHMNARILQELGQASEPHLRGGGDDDKSTPDFADSGVIYFTHQLWVAKYYAAIIWDACPVADRRTLVLHVLLSHLDAMKVWHLEFKDPDFKKLLYHSRRQEELPKELDKKRAHWENITEKHQLQEVEIIEDKDGKKEENMKVGRQWVWIEEAKKQLEEDCKNKAFILHKPHSQKPRGRYC</sequence>
<dbReference type="Proteomes" id="UP000800040">
    <property type="component" value="Unassembled WGS sequence"/>
</dbReference>
<reference evidence="1" key="1">
    <citation type="submission" date="2020-01" db="EMBL/GenBank/DDBJ databases">
        <authorList>
            <consortium name="DOE Joint Genome Institute"/>
            <person name="Haridas S."/>
            <person name="Albert R."/>
            <person name="Binder M."/>
            <person name="Bloem J."/>
            <person name="Labutti K."/>
            <person name="Salamov A."/>
            <person name="Andreopoulos B."/>
            <person name="Baker S.E."/>
            <person name="Barry K."/>
            <person name="Bills G."/>
            <person name="Bluhm B.H."/>
            <person name="Cannon C."/>
            <person name="Castanera R."/>
            <person name="Culley D.E."/>
            <person name="Daum C."/>
            <person name="Ezra D."/>
            <person name="Gonzalez J.B."/>
            <person name="Henrissat B."/>
            <person name="Kuo A."/>
            <person name="Liang C."/>
            <person name="Lipzen A."/>
            <person name="Lutzoni F."/>
            <person name="Magnuson J."/>
            <person name="Mondo S."/>
            <person name="Nolan M."/>
            <person name="Ohm R."/>
            <person name="Pangilinan J."/>
            <person name="Park H.-J."/>
            <person name="Ramirez L."/>
            <person name="Alfaro M."/>
            <person name="Sun H."/>
            <person name="Tritt A."/>
            <person name="Yoshinaga Y."/>
            <person name="Zwiers L.-H."/>
            <person name="Turgeon B.G."/>
            <person name="Goodwin S.B."/>
            <person name="Spatafora J.W."/>
            <person name="Crous P.W."/>
            <person name="Grigoriev I.V."/>
        </authorList>
    </citation>
    <scope>NUCLEOTIDE SEQUENCE</scope>
    <source>
        <strain evidence="1">P77</strain>
    </source>
</reference>
<organism evidence="1 2">
    <name type="scientific">Decorospora gaudefroyi</name>
    <dbReference type="NCBI Taxonomy" id="184978"/>
    <lineage>
        <taxon>Eukaryota</taxon>
        <taxon>Fungi</taxon>
        <taxon>Dikarya</taxon>
        <taxon>Ascomycota</taxon>
        <taxon>Pezizomycotina</taxon>
        <taxon>Dothideomycetes</taxon>
        <taxon>Pleosporomycetidae</taxon>
        <taxon>Pleosporales</taxon>
        <taxon>Pleosporineae</taxon>
        <taxon>Pleosporaceae</taxon>
        <taxon>Decorospora</taxon>
    </lineage>
</organism>
<dbReference type="EMBL" id="ML975331">
    <property type="protein sequence ID" value="KAF1832766.1"/>
    <property type="molecule type" value="Genomic_DNA"/>
</dbReference>
<dbReference type="OrthoDB" id="5429780at2759"/>
<proteinExistence type="predicted"/>
<protein>
    <submittedName>
        <fullName evidence="1">Uncharacterized protein</fullName>
    </submittedName>
</protein>
<evidence type="ECO:0000313" key="2">
    <source>
        <dbReference type="Proteomes" id="UP000800040"/>
    </source>
</evidence>
<accession>A0A6A5K9W0</accession>
<keyword evidence="2" id="KW-1185">Reference proteome</keyword>
<name>A0A6A5K9W0_9PLEO</name>
<gene>
    <name evidence="1" type="ORF">BDW02DRAFT_590163</name>
</gene>